<dbReference type="EMBL" id="CXST01000001">
    <property type="protein sequence ID" value="CTQ42450.1"/>
    <property type="molecule type" value="Genomic_DNA"/>
</dbReference>
<sequence length="299" mass="32293">MRRPAPRSLSDIRHPGPSAINRLPHARCLAKPLEISLAEQTTLLEALGRFATHQGLSSAVLDLSGLTLEAFDFVMPACTIDDRHAAWYSDTHSSKGATLESAVAILGIRDGEWFAHVHAYWREEEVEQLGHLLPHTLKVAHQGAIKGYGLQGAAFVASLDPETEFTLFRVQQDDEQSRTTDYNALITTLAPFADLTDSIQELAKELKAPSYEVYGLGSLAGAAFRDAEPMTGLISEILLSANAGAKQEQELCVPIRAVDLEGGLHRGILTAGGAPTLITCELLIMTGSKDDLNPISETD</sequence>
<dbReference type="Proteomes" id="UP000048926">
    <property type="component" value="Unassembled WGS sequence"/>
</dbReference>
<organism evidence="1 2">
    <name type="scientific">Roseibium aggregatum</name>
    <dbReference type="NCBI Taxonomy" id="187304"/>
    <lineage>
        <taxon>Bacteria</taxon>
        <taxon>Pseudomonadati</taxon>
        <taxon>Pseudomonadota</taxon>
        <taxon>Alphaproteobacteria</taxon>
        <taxon>Hyphomicrobiales</taxon>
        <taxon>Stappiaceae</taxon>
        <taxon>Roseibium</taxon>
    </lineage>
</organism>
<name>A0A0M6Y0C5_9HYPH</name>
<protein>
    <submittedName>
        <fullName evidence="1">Uncharacterized protein</fullName>
    </submittedName>
</protein>
<evidence type="ECO:0000313" key="2">
    <source>
        <dbReference type="Proteomes" id="UP000048926"/>
    </source>
</evidence>
<dbReference type="SUPFAM" id="SSF117856">
    <property type="entry name" value="AF0104/ALDC/Ptd012-like"/>
    <property type="match status" value="2"/>
</dbReference>
<dbReference type="Gene3D" id="3.30.1330.80">
    <property type="entry name" value="Hypothetical protein, similar to alpha- acetolactate decarboxylase, domain 2"/>
    <property type="match status" value="1"/>
</dbReference>
<accession>A0A0M6Y0C5</accession>
<proteinExistence type="predicted"/>
<evidence type="ECO:0000313" key="1">
    <source>
        <dbReference type="EMBL" id="CTQ42450.1"/>
    </source>
</evidence>
<gene>
    <name evidence="1" type="ORF">LAL4801_00878</name>
</gene>
<reference evidence="2" key="1">
    <citation type="submission" date="2015-07" db="EMBL/GenBank/DDBJ databases">
        <authorList>
            <person name="Rodrigo-Torres Lidia"/>
            <person name="Arahal R.David."/>
        </authorList>
    </citation>
    <scope>NUCLEOTIDE SEQUENCE [LARGE SCALE GENOMIC DNA]</scope>
    <source>
        <strain evidence="2">CECT 4801</strain>
    </source>
</reference>
<dbReference type="STRING" id="187304.B0E33_25755"/>
<keyword evidence="2" id="KW-1185">Reference proteome</keyword>
<dbReference type="AlphaFoldDB" id="A0A0M6Y0C5"/>